<comment type="caution">
    <text evidence="2">The sequence shown here is derived from an EMBL/GenBank/DDBJ whole genome shotgun (WGS) entry which is preliminary data.</text>
</comment>
<reference evidence="2" key="1">
    <citation type="submission" date="2013-04" db="EMBL/GenBank/DDBJ databases">
        <title>The genome sequencing project of 58 acetic acid bacteria.</title>
        <authorList>
            <person name="Okamoto-Kainuma A."/>
            <person name="Ishikawa M."/>
            <person name="Umino S."/>
            <person name="Koizumi Y."/>
            <person name="Shiwa Y."/>
            <person name="Yoshikawa H."/>
            <person name="Matsutani M."/>
            <person name="Matsushita K."/>
        </authorList>
    </citation>
    <scope>NUCLEOTIDE SEQUENCE</scope>
    <source>
        <strain evidence="2">NRIC 0535</strain>
    </source>
</reference>
<proteinExistence type="predicted"/>
<keyword evidence="3" id="KW-1185">Reference proteome</keyword>
<dbReference type="RefSeq" id="WP_264816361.1">
    <property type="nucleotide sequence ID" value="NZ_BAPV01000040.1"/>
</dbReference>
<feature type="domain" description="Bacterial shufflon protein N-terminal" evidence="1">
    <location>
        <begin position="35"/>
        <end position="260"/>
    </location>
</feature>
<dbReference type="Pfam" id="PF04917">
    <property type="entry name" value="Shufflon_N"/>
    <property type="match status" value="1"/>
</dbReference>
<evidence type="ECO:0000313" key="3">
    <source>
        <dbReference type="Proteomes" id="UP001062776"/>
    </source>
</evidence>
<protein>
    <recommendedName>
        <fullName evidence="1">Bacterial shufflon protein N-terminal domain-containing protein</fullName>
    </recommendedName>
</protein>
<dbReference type="Proteomes" id="UP001062776">
    <property type="component" value="Unassembled WGS sequence"/>
</dbReference>
<dbReference type="EMBL" id="BAPV01000040">
    <property type="protein sequence ID" value="GBQ91188.1"/>
    <property type="molecule type" value="Genomic_DNA"/>
</dbReference>
<accession>A0ABQ0Q4L4</accession>
<organism evidence="2 3">
    <name type="scientific">Asaia krungthepensis NRIC 0535</name>
    <dbReference type="NCBI Taxonomy" id="1307925"/>
    <lineage>
        <taxon>Bacteria</taxon>
        <taxon>Pseudomonadati</taxon>
        <taxon>Pseudomonadota</taxon>
        <taxon>Alphaproteobacteria</taxon>
        <taxon>Acetobacterales</taxon>
        <taxon>Acetobacteraceae</taxon>
        <taxon>Asaia</taxon>
    </lineage>
</organism>
<sequence>MHEVLGMIASMLMNIYMVGLFSTVHEQGQNRVIYAAAASQFQSLLDGTKAYVDANSAQLLSAVPVGSITQLGLPALIAANDLPPNFTATNPFGQYWQIFLTQPQAGQIEAYVESAGGTQLGLPALTSVVGMAGGQSGFVPPDGVMASLNSGTAIGNMGKWRLPLSGLPNPGSGHFYGIATASASAQYNSDILYRDNVPGHPELNRMNATLDMGGNNIANGAAAQFSGRIGSLGVDANTLPPGWGGGLATLDVAAQGTIGAGPAGQNPRSWINSSGNGHVDQNFSVGNQLTANSVQLPQGNSLQVGSASMYGDGSNAAIRAPNQVFIQHPDGSLAPLIAGSLNLPNGNNINEGTASYYGDNDNAAVRTPGQFYVQHPDGSLAPVSASTVSATTGVQYSGTAALGASCGQPGLTTGRNDGSGEILSCTRGIWQSLTFKQFYSYLPPTTTGFAGYASVNPATGNYSCQAGTADTYGATFWYGDYGYSTLHICQPR</sequence>
<evidence type="ECO:0000313" key="2">
    <source>
        <dbReference type="EMBL" id="GBQ91188.1"/>
    </source>
</evidence>
<gene>
    <name evidence="2" type="ORF">AA0535_2233</name>
</gene>
<evidence type="ECO:0000259" key="1">
    <source>
        <dbReference type="Pfam" id="PF04917"/>
    </source>
</evidence>
<name>A0ABQ0Q4L4_9PROT</name>
<dbReference type="InterPro" id="IPR007001">
    <property type="entry name" value="Shufflon_N"/>
</dbReference>